<comment type="similarity">
    <text evidence="1">Belongs to the leucine-binding protein family.</text>
</comment>
<evidence type="ECO:0000256" key="1">
    <source>
        <dbReference type="ARBA" id="ARBA00010062"/>
    </source>
</evidence>
<dbReference type="PANTHER" id="PTHR30483">
    <property type="entry name" value="LEUCINE-SPECIFIC-BINDING PROTEIN"/>
    <property type="match status" value="1"/>
</dbReference>
<keyword evidence="5" id="KW-0675">Receptor</keyword>
<dbReference type="KEGG" id="oni:Osc7112_2296"/>
<dbReference type="EMBL" id="CP003614">
    <property type="protein sequence ID" value="AFZ06748.1"/>
    <property type="molecule type" value="Genomic_DNA"/>
</dbReference>
<organism evidence="5 6">
    <name type="scientific">Phormidium nigroviride PCC 7112</name>
    <dbReference type="NCBI Taxonomy" id="179408"/>
    <lineage>
        <taxon>Bacteria</taxon>
        <taxon>Bacillati</taxon>
        <taxon>Cyanobacteriota</taxon>
        <taxon>Cyanophyceae</taxon>
        <taxon>Oscillatoriophycideae</taxon>
        <taxon>Oscillatoriales</taxon>
        <taxon>Oscillatoriaceae</taxon>
        <taxon>Phormidium</taxon>
    </lineage>
</organism>
<dbReference type="Pfam" id="PF13458">
    <property type="entry name" value="Peripla_BP_6"/>
    <property type="match status" value="1"/>
</dbReference>
<proteinExistence type="inferred from homology"/>
<dbReference type="SUPFAM" id="SSF53822">
    <property type="entry name" value="Periplasmic binding protein-like I"/>
    <property type="match status" value="1"/>
</dbReference>
<gene>
    <name evidence="5" type="ORF">Osc7112_2296</name>
</gene>
<dbReference type="RefSeq" id="WP_015176048.1">
    <property type="nucleotide sequence ID" value="NC_019729.1"/>
</dbReference>
<evidence type="ECO:0000313" key="6">
    <source>
        <dbReference type="Proteomes" id="UP000010478"/>
    </source>
</evidence>
<keyword evidence="2" id="KW-0732">Signal</keyword>
<feature type="transmembrane region" description="Helical" evidence="3">
    <location>
        <begin position="12"/>
        <end position="34"/>
    </location>
</feature>
<keyword evidence="6" id="KW-1185">Reference proteome</keyword>
<dbReference type="InterPro" id="IPR028082">
    <property type="entry name" value="Peripla_BP_I"/>
</dbReference>
<dbReference type="CDD" id="cd06268">
    <property type="entry name" value="PBP1_ABC_transporter_LIVBP-like"/>
    <property type="match status" value="1"/>
</dbReference>
<dbReference type="Proteomes" id="UP000010478">
    <property type="component" value="Chromosome"/>
</dbReference>
<reference evidence="5 6" key="1">
    <citation type="submission" date="2012-05" db="EMBL/GenBank/DDBJ databases">
        <title>Finished chromosome of genome of Oscillatoria sp. PCC 7112.</title>
        <authorList>
            <consortium name="US DOE Joint Genome Institute"/>
            <person name="Gugger M."/>
            <person name="Coursin T."/>
            <person name="Rippka R."/>
            <person name="Tandeau De Marsac N."/>
            <person name="Huntemann M."/>
            <person name="Wei C.-L."/>
            <person name="Han J."/>
            <person name="Detter J.C."/>
            <person name="Han C."/>
            <person name="Tapia R."/>
            <person name="Davenport K."/>
            <person name="Daligault H."/>
            <person name="Erkkila T."/>
            <person name="Gu W."/>
            <person name="Munk A.C.C."/>
            <person name="Teshima H."/>
            <person name="Xu Y."/>
            <person name="Chain P."/>
            <person name="Chen A."/>
            <person name="Krypides N."/>
            <person name="Mavromatis K."/>
            <person name="Markowitz V."/>
            <person name="Szeto E."/>
            <person name="Ivanova N."/>
            <person name="Mikhailova N."/>
            <person name="Ovchinnikova G."/>
            <person name="Pagani I."/>
            <person name="Pati A."/>
            <person name="Goodwin L."/>
            <person name="Peters L."/>
            <person name="Pitluck S."/>
            <person name="Woyke T."/>
            <person name="Kerfeld C."/>
        </authorList>
    </citation>
    <scope>NUCLEOTIDE SEQUENCE [LARGE SCALE GENOMIC DNA]</scope>
    <source>
        <strain evidence="5 6">PCC 7112</strain>
    </source>
</reference>
<dbReference type="OrthoDB" id="446586at2"/>
<keyword evidence="3" id="KW-1133">Transmembrane helix</keyword>
<dbReference type="InterPro" id="IPR051010">
    <property type="entry name" value="BCAA_transport"/>
</dbReference>
<keyword evidence="3" id="KW-0472">Membrane</keyword>
<dbReference type="eggNOG" id="COG0683">
    <property type="taxonomic scope" value="Bacteria"/>
</dbReference>
<protein>
    <submittedName>
        <fullName evidence="5">Extracellular ligand-binding receptor</fullName>
    </submittedName>
</protein>
<evidence type="ECO:0000259" key="4">
    <source>
        <dbReference type="Pfam" id="PF13458"/>
    </source>
</evidence>
<dbReference type="Gene3D" id="3.40.50.2300">
    <property type="match status" value="2"/>
</dbReference>
<evidence type="ECO:0000313" key="5">
    <source>
        <dbReference type="EMBL" id="AFZ06748.1"/>
    </source>
</evidence>
<evidence type="ECO:0000256" key="2">
    <source>
        <dbReference type="ARBA" id="ARBA00022729"/>
    </source>
</evidence>
<dbReference type="AlphaFoldDB" id="K9VF65"/>
<accession>K9VF65</accession>
<keyword evidence="3" id="KW-0812">Transmembrane</keyword>
<feature type="transmembrane region" description="Helical" evidence="3">
    <location>
        <begin position="40"/>
        <end position="60"/>
    </location>
</feature>
<dbReference type="InterPro" id="IPR028081">
    <property type="entry name" value="Leu-bd"/>
</dbReference>
<evidence type="ECO:0000256" key="3">
    <source>
        <dbReference type="SAM" id="Phobius"/>
    </source>
</evidence>
<sequence length="523" mass="58468">MISNKLVKRFLTFIIEVLFLGFFLGVQSNIIPIPPTLKNIIILSAITLLLAIILFCLKFLWPRLPNKPKKPVILTVGIASILTIILFIVLVWSQQDICLTSAKLEKYISTGERSLTQKETLDEKDREQQIYDNNKDLNENNSYLLALAIPAKTEPQAAKAMLAGVADAQTKFNQPYNDPTKPRISKKLLKIVVVDDQNNEDKFAEKVACQIAQNPNILGVIGHHSSGSSKAALDTYAKAGITMITPTSTSTKLNQNSGKVFFRTTVTNADLGEILARRIANLDSKVSVFYEGSNEYAEDLKEQFIKFLSPIRIAEEHDIKYWNNTHIDRLAIPNNVKAAVIFSSSGKSQKHEIAIKLIKKLKRTRPDLQLFGGDSLYKGSTLYDGKTDIEGLKLVIPWFPVKSDGQIISDYATKSAATWGGPINWMTASSYDATQAFLVAIAQIEQTSRRKVDRKSVLDFMPNVYLEQKDTSGAGLKFDNGEPKDFDNGEPKDRKPIFVEVVQKEKLPKILQCNLKVCFKPVE</sequence>
<dbReference type="PANTHER" id="PTHR30483:SF6">
    <property type="entry name" value="PERIPLASMIC BINDING PROTEIN OF ABC TRANSPORTER FOR NATURAL AMINO ACIDS"/>
    <property type="match status" value="1"/>
</dbReference>
<dbReference type="HOGENOM" id="CLU_520579_0_0_3"/>
<feature type="domain" description="Leucine-binding protein" evidence="4">
    <location>
        <begin position="189"/>
        <end position="461"/>
    </location>
</feature>
<name>K9VF65_9CYAN</name>
<feature type="transmembrane region" description="Helical" evidence="3">
    <location>
        <begin position="72"/>
        <end position="92"/>
    </location>
</feature>
<dbReference type="STRING" id="179408.Osc7112_2296"/>